<comment type="caution">
    <text evidence="3">The sequence shown here is derived from an EMBL/GenBank/DDBJ whole genome shotgun (WGS) entry which is preliminary data.</text>
</comment>
<keyword evidence="4" id="KW-1185">Reference proteome</keyword>
<accession>A0ABR9FQL4</accession>
<proteinExistence type="predicted"/>
<name>A0ABR9FQL4_9GAMM</name>
<evidence type="ECO:0000313" key="3">
    <source>
        <dbReference type="EMBL" id="MBE0459106.1"/>
    </source>
</evidence>
<sequence>MKKLIATCTLSLLILTNTSYAKEQQISSVERMFAVMGMDKQMTGGFEAMLPVIEQMASQLQLDDAAKEELKNIYRDWFKYDFDQQAILTKLVAVYSESFTDKEINELIAFYETPTGQKFLAKSPQLMQIGAQLGMQEGQLKQALLLERLQPFLAKHQGK</sequence>
<feature type="signal peptide" evidence="1">
    <location>
        <begin position="1"/>
        <end position="21"/>
    </location>
</feature>
<evidence type="ECO:0000313" key="4">
    <source>
        <dbReference type="Proteomes" id="UP000707245"/>
    </source>
</evidence>
<feature type="chain" id="PRO_5045047127" evidence="1">
    <location>
        <begin position="22"/>
        <end position="159"/>
    </location>
</feature>
<dbReference type="RefSeq" id="WP_192542594.1">
    <property type="nucleotide sequence ID" value="NZ_CASHZX010000002.1"/>
</dbReference>
<dbReference type="EMBL" id="RRZA01000063">
    <property type="protein sequence ID" value="MBE0459106.1"/>
    <property type="molecule type" value="Genomic_DNA"/>
</dbReference>
<evidence type="ECO:0000259" key="2">
    <source>
        <dbReference type="Pfam" id="PF09832"/>
    </source>
</evidence>
<dbReference type="InterPro" id="IPR018637">
    <property type="entry name" value="DUF2059"/>
</dbReference>
<keyword evidence="1" id="KW-0732">Signal</keyword>
<gene>
    <name evidence="3" type="ORF">EI167_17020</name>
</gene>
<feature type="domain" description="DUF2059" evidence="2">
    <location>
        <begin position="86"/>
        <end position="139"/>
    </location>
</feature>
<organism evidence="3 4">
    <name type="scientific">Pseudoalteromonas prydzensis</name>
    <dbReference type="NCBI Taxonomy" id="182141"/>
    <lineage>
        <taxon>Bacteria</taxon>
        <taxon>Pseudomonadati</taxon>
        <taxon>Pseudomonadota</taxon>
        <taxon>Gammaproteobacteria</taxon>
        <taxon>Alteromonadales</taxon>
        <taxon>Pseudoalteromonadaceae</taxon>
        <taxon>Pseudoalteromonas</taxon>
    </lineage>
</organism>
<protein>
    <submittedName>
        <fullName evidence="3">DUF2059 domain-containing protein</fullName>
    </submittedName>
</protein>
<reference evidence="3 4" key="1">
    <citation type="submission" date="2020-07" db="EMBL/GenBank/DDBJ databases">
        <title>Halophilic bacteria isolated from french cheeses.</title>
        <authorList>
            <person name="Kothe C.I."/>
            <person name="Farah-Kraiem B."/>
            <person name="Renault P."/>
            <person name="Dridi B."/>
        </authorList>
    </citation>
    <scope>NUCLEOTIDE SEQUENCE [LARGE SCALE GENOMIC DNA]</scope>
    <source>
        <strain evidence="3 4">FME14</strain>
    </source>
</reference>
<evidence type="ECO:0000256" key="1">
    <source>
        <dbReference type="SAM" id="SignalP"/>
    </source>
</evidence>
<dbReference type="Pfam" id="PF09832">
    <property type="entry name" value="DUF2059"/>
    <property type="match status" value="1"/>
</dbReference>
<dbReference type="Proteomes" id="UP000707245">
    <property type="component" value="Unassembled WGS sequence"/>
</dbReference>